<dbReference type="FunFam" id="1.20.1070.10:FF:000010">
    <property type="entry name" value="Olfactory receptor"/>
    <property type="match status" value="1"/>
</dbReference>
<evidence type="ECO:0000256" key="5">
    <source>
        <dbReference type="ARBA" id="ARBA00022725"/>
    </source>
</evidence>
<dbReference type="OrthoDB" id="9900770at2759"/>
<dbReference type="InterPro" id="IPR017452">
    <property type="entry name" value="GPCR_Rhodpsn_7TM"/>
</dbReference>
<dbReference type="Pfam" id="PF13853">
    <property type="entry name" value="7tm_4"/>
    <property type="match status" value="1"/>
</dbReference>
<dbReference type="AlphaFoldDB" id="A0A8J6EHR5"/>
<keyword evidence="2" id="KW-1003">Cell membrane</keyword>
<keyword evidence="10" id="KW-0675">Receptor</keyword>
<keyword evidence="16" id="KW-1185">Reference proteome</keyword>
<evidence type="ECO:0000256" key="8">
    <source>
        <dbReference type="ARBA" id="ARBA00023136"/>
    </source>
</evidence>
<feature type="transmembrane region" description="Helical" evidence="13">
    <location>
        <begin position="274"/>
        <end position="291"/>
    </location>
</feature>
<evidence type="ECO:0000256" key="13">
    <source>
        <dbReference type="SAM" id="Phobius"/>
    </source>
</evidence>
<dbReference type="PANTHER" id="PTHR24242">
    <property type="entry name" value="G-PROTEIN COUPLED RECEPTOR"/>
    <property type="match status" value="1"/>
</dbReference>
<comment type="caution">
    <text evidence="15">The sequence shown here is derived from an EMBL/GenBank/DDBJ whole genome shotgun (WGS) entry which is preliminary data.</text>
</comment>
<dbReference type="PANTHER" id="PTHR24242:SF412">
    <property type="entry name" value="OLFACTORY RECEPTOR 10A7-LIKE"/>
    <property type="match status" value="1"/>
</dbReference>
<dbReference type="PROSITE" id="PS50262">
    <property type="entry name" value="G_PROTEIN_RECEP_F1_2"/>
    <property type="match status" value="1"/>
</dbReference>
<evidence type="ECO:0000256" key="1">
    <source>
        <dbReference type="ARBA" id="ARBA00004651"/>
    </source>
</evidence>
<gene>
    <name evidence="15" type="ORF">GDO78_020884</name>
</gene>
<reference evidence="15" key="1">
    <citation type="thesis" date="2020" institute="ProQuest LLC" country="789 East Eisenhower Parkway, Ann Arbor, MI, USA">
        <title>Comparative Genomics and Chromosome Evolution.</title>
        <authorList>
            <person name="Mudd A.B."/>
        </authorList>
    </citation>
    <scope>NUCLEOTIDE SEQUENCE</scope>
    <source>
        <strain evidence="15">HN-11 Male</strain>
        <tissue evidence="15">Kidney and liver</tissue>
    </source>
</reference>
<feature type="transmembrane region" description="Helical" evidence="13">
    <location>
        <begin position="61"/>
        <end position="82"/>
    </location>
</feature>
<dbReference type="GO" id="GO:0005886">
    <property type="term" value="C:plasma membrane"/>
    <property type="evidence" value="ECO:0007669"/>
    <property type="project" value="UniProtKB-SubCell"/>
</dbReference>
<accession>A0A8J6EHR5</accession>
<keyword evidence="6 13" id="KW-1133">Transmembrane helix</keyword>
<feature type="transmembrane region" description="Helical" evidence="13">
    <location>
        <begin position="25"/>
        <end position="49"/>
    </location>
</feature>
<feature type="domain" description="G-protein coupled receptors family 1 profile" evidence="14">
    <location>
        <begin position="41"/>
        <end position="289"/>
    </location>
</feature>
<evidence type="ECO:0000256" key="3">
    <source>
        <dbReference type="ARBA" id="ARBA00022606"/>
    </source>
</evidence>
<evidence type="ECO:0000256" key="6">
    <source>
        <dbReference type="ARBA" id="ARBA00022989"/>
    </source>
</evidence>
<keyword evidence="12" id="KW-0807">Transducer</keyword>
<dbReference type="InterPro" id="IPR000276">
    <property type="entry name" value="GPCR_Rhodpsn"/>
</dbReference>
<evidence type="ECO:0000256" key="7">
    <source>
        <dbReference type="ARBA" id="ARBA00023040"/>
    </source>
</evidence>
<keyword evidence="9" id="KW-1015">Disulfide bond</keyword>
<feature type="transmembrane region" description="Helical" evidence="13">
    <location>
        <begin position="236"/>
        <end position="254"/>
    </location>
</feature>
<dbReference type="GO" id="GO:0004930">
    <property type="term" value="F:G protein-coupled receptor activity"/>
    <property type="evidence" value="ECO:0007669"/>
    <property type="project" value="UniProtKB-KW"/>
</dbReference>
<evidence type="ECO:0000313" key="16">
    <source>
        <dbReference type="Proteomes" id="UP000770717"/>
    </source>
</evidence>
<evidence type="ECO:0000256" key="4">
    <source>
        <dbReference type="ARBA" id="ARBA00022692"/>
    </source>
</evidence>
<dbReference type="InterPro" id="IPR000725">
    <property type="entry name" value="Olfact_rcpt"/>
</dbReference>
<dbReference type="Gene3D" id="1.20.1070.10">
    <property type="entry name" value="Rhodopsin 7-helix transmembrane proteins"/>
    <property type="match status" value="1"/>
</dbReference>
<keyword evidence="3" id="KW-0716">Sensory transduction</keyword>
<evidence type="ECO:0000256" key="11">
    <source>
        <dbReference type="ARBA" id="ARBA00023180"/>
    </source>
</evidence>
<organism evidence="15 16">
    <name type="scientific">Eleutherodactylus coqui</name>
    <name type="common">Puerto Rican coqui</name>
    <dbReference type="NCBI Taxonomy" id="57060"/>
    <lineage>
        <taxon>Eukaryota</taxon>
        <taxon>Metazoa</taxon>
        <taxon>Chordata</taxon>
        <taxon>Craniata</taxon>
        <taxon>Vertebrata</taxon>
        <taxon>Euteleostomi</taxon>
        <taxon>Amphibia</taxon>
        <taxon>Batrachia</taxon>
        <taxon>Anura</taxon>
        <taxon>Neobatrachia</taxon>
        <taxon>Hyloidea</taxon>
        <taxon>Eleutherodactylidae</taxon>
        <taxon>Eleutherodactylinae</taxon>
        <taxon>Eleutherodactylus</taxon>
        <taxon>Eleutherodactylus</taxon>
    </lineage>
</organism>
<dbReference type="PRINTS" id="PR00245">
    <property type="entry name" value="OLFACTORYR"/>
</dbReference>
<dbReference type="InterPro" id="IPR050939">
    <property type="entry name" value="Olfactory_GPCR1"/>
</dbReference>
<evidence type="ECO:0000313" key="15">
    <source>
        <dbReference type="EMBL" id="KAG9469300.1"/>
    </source>
</evidence>
<comment type="subcellular location">
    <subcellularLocation>
        <location evidence="1">Cell membrane</location>
        <topology evidence="1">Multi-pass membrane protein</topology>
    </subcellularLocation>
</comment>
<evidence type="ECO:0000256" key="2">
    <source>
        <dbReference type="ARBA" id="ARBA00022475"/>
    </source>
</evidence>
<dbReference type="SUPFAM" id="SSF81321">
    <property type="entry name" value="Family A G protein-coupled receptor-like"/>
    <property type="match status" value="1"/>
</dbReference>
<evidence type="ECO:0000256" key="9">
    <source>
        <dbReference type="ARBA" id="ARBA00023157"/>
    </source>
</evidence>
<feature type="transmembrane region" description="Helical" evidence="13">
    <location>
        <begin position="102"/>
        <end position="120"/>
    </location>
</feature>
<feature type="transmembrane region" description="Helical" evidence="13">
    <location>
        <begin position="140"/>
        <end position="163"/>
    </location>
</feature>
<evidence type="ECO:0000259" key="14">
    <source>
        <dbReference type="PROSITE" id="PS50262"/>
    </source>
</evidence>
<dbReference type="PRINTS" id="PR00237">
    <property type="entry name" value="GPCRRHODOPSN"/>
</dbReference>
<sequence>MCEGNQTEVTEFLLLGFRGLYKYKFLLFIVILFSYLVILTGNLLIIVLVSTKDHLNIPMFIFLKHLAVADILISTTIIPMMLDVIVLEEKRVSVSGCMVQLYLFFLFGFVQCFLIAVMSYDRYLAICCPIRYNSRMHPQLCLKMVFGSWSLIFFVSFEIFLVLQLEFCGQNGIDHFFCDIGPLVKLSRSDASLLLLVDFIMSIVVVFSPFALIIISYICIFFTIMTLPSTGGRRKAFSTCSSHLATVCTYYGTIMMIYSPPLDDNSLSMNKFKSLLYLVVSPMMNPIIYSLRNPEIRRTLQQIVRRLRGLN</sequence>
<keyword evidence="8 13" id="KW-0472">Membrane</keyword>
<proteinExistence type="predicted"/>
<keyword evidence="4 13" id="KW-0812">Transmembrane</keyword>
<keyword evidence="7" id="KW-0297">G-protein coupled receptor</keyword>
<dbReference type="Proteomes" id="UP000770717">
    <property type="component" value="Unassembled WGS sequence"/>
</dbReference>
<dbReference type="GO" id="GO:0004984">
    <property type="term" value="F:olfactory receptor activity"/>
    <property type="evidence" value="ECO:0007669"/>
    <property type="project" value="InterPro"/>
</dbReference>
<dbReference type="EMBL" id="WNTK01000576">
    <property type="protein sequence ID" value="KAG9469300.1"/>
    <property type="molecule type" value="Genomic_DNA"/>
</dbReference>
<name>A0A8J6EHR5_ELECQ</name>
<keyword evidence="5" id="KW-0552">Olfaction</keyword>
<keyword evidence="11" id="KW-0325">Glycoprotein</keyword>
<evidence type="ECO:0000256" key="12">
    <source>
        <dbReference type="ARBA" id="ARBA00023224"/>
    </source>
</evidence>
<protein>
    <recommendedName>
        <fullName evidence="14">G-protein coupled receptors family 1 profile domain-containing protein</fullName>
    </recommendedName>
</protein>
<feature type="transmembrane region" description="Helical" evidence="13">
    <location>
        <begin position="199"/>
        <end position="224"/>
    </location>
</feature>
<evidence type="ECO:0000256" key="10">
    <source>
        <dbReference type="ARBA" id="ARBA00023170"/>
    </source>
</evidence>